<keyword evidence="3" id="KW-1185">Reference proteome</keyword>
<evidence type="ECO:0000256" key="1">
    <source>
        <dbReference type="SAM" id="MobiDB-lite"/>
    </source>
</evidence>
<dbReference type="InterPro" id="IPR029063">
    <property type="entry name" value="SAM-dependent_MTases_sf"/>
</dbReference>
<accession>A0A0D2DW16</accession>
<name>A0A0D2DW16_9EURO</name>
<dbReference type="RefSeq" id="XP_016259930.1">
    <property type="nucleotide sequence ID" value="XM_016409622.1"/>
</dbReference>
<feature type="region of interest" description="Disordered" evidence="1">
    <location>
        <begin position="1"/>
        <end position="35"/>
    </location>
</feature>
<dbReference type="Proteomes" id="UP000053342">
    <property type="component" value="Unassembled WGS sequence"/>
</dbReference>
<proteinExistence type="predicted"/>
<dbReference type="VEuPathDB" id="FungiDB:PV06_08303"/>
<dbReference type="OrthoDB" id="2013972at2759"/>
<organism evidence="2 3">
    <name type="scientific">Exophiala oligosperma</name>
    <dbReference type="NCBI Taxonomy" id="215243"/>
    <lineage>
        <taxon>Eukaryota</taxon>
        <taxon>Fungi</taxon>
        <taxon>Dikarya</taxon>
        <taxon>Ascomycota</taxon>
        <taxon>Pezizomycotina</taxon>
        <taxon>Eurotiomycetes</taxon>
        <taxon>Chaetothyriomycetidae</taxon>
        <taxon>Chaetothyriales</taxon>
        <taxon>Herpotrichiellaceae</taxon>
        <taxon>Exophiala</taxon>
    </lineage>
</organism>
<evidence type="ECO:0000313" key="2">
    <source>
        <dbReference type="EMBL" id="KIW39714.1"/>
    </source>
</evidence>
<dbReference type="Gene3D" id="3.40.50.150">
    <property type="entry name" value="Vaccinia Virus protein VP39"/>
    <property type="match status" value="1"/>
</dbReference>
<reference evidence="2 3" key="1">
    <citation type="submission" date="2015-01" db="EMBL/GenBank/DDBJ databases">
        <title>The Genome Sequence of Exophiala oligosperma CBS72588.</title>
        <authorList>
            <consortium name="The Broad Institute Genomics Platform"/>
            <person name="Cuomo C."/>
            <person name="de Hoog S."/>
            <person name="Gorbushina A."/>
            <person name="Stielow B."/>
            <person name="Teixiera M."/>
            <person name="Abouelleil A."/>
            <person name="Chapman S.B."/>
            <person name="Priest M."/>
            <person name="Young S.K."/>
            <person name="Wortman J."/>
            <person name="Nusbaum C."/>
            <person name="Birren B."/>
        </authorList>
    </citation>
    <scope>NUCLEOTIDE SEQUENCE [LARGE SCALE GENOMIC DNA]</scope>
    <source>
        <strain evidence="2 3">CBS 72588</strain>
    </source>
</reference>
<dbReference type="SUPFAM" id="SSF53335">
    <property type="entry name" value="S-adenosyl-L-methionine-dependent methyltransferases"/>
    <property type="match status" value="1"/>
</dbReference>
<dbReference type="STRING" id="215243.A0A0D2DW16"/>
<protein>
    <recommendedName>
        <fullName evidence="4">Methyltransferase domain-containing protein</fullName>
    </recommendedName>
</protein>
<evidence type="ECO:0008006" key="4">
    <source>
        <dbReference type="Google" id="ProtNLM"/>
    </source>
</evidence>
<dbReference type="AlphaFoldDB" id="A0A0D2DW16"/>
<dbReference type="HOGENOM" id="CLU_010595_1_2_1"/>
<dbReference type="Pfam" id="PF13489">
    <property type="entry name" value="Methyltransf_23"/>
    <property type="match status" value="1"/>
</dbReference>
<dbReference type="EMBL" id="KN847339">
    <property type="protein sequence ID" value="KIW39714.1"/>
    <property type="molecule type" value="Genomic_DNA"/>
</dbReference>
<evidence type="ECO:0000313" key="3">
    <source>
        <dbReference type="Proteomes" id="UP000053342"/>
    </source>
</evidence>
<dbReference type="GeneID" id="27360377"/>
<dbReference type="PANTHER" id="PTHR43591">
    <property type="entry name" value="METHYLTRANSFERASE"/>
    <property type="match status" value="1"/>
</dbReference>
<dbReference type="CDD" id="cd02440">
    <property type="entry name" value="AdoMet_MTases"/>
    <property type="match status" value="1"/>
</dbReference>
<dbReference type="PANTHER" id="PTHR43591:SF10">
    <property type="entry name" value="ABC TRANSMEMBRANE TYPE-1 DOMAIN-CONTAINING PROTEIN-RELATED"/>
    <property type="match status" value="1"/>
</dbReference>
<dbReference type="GO" id="GO:0008168">
    <property type="term" value="F:methyltransferase activity"/>
    <property type="evidence" value="ECO:0007669"/>
    <property type="project" value="TreeGrafter"/>
</dbReference>
<sequence>MSTTEQDELPVTADETDSTLGEETLSDDTTIGSSLEQYPEENGRKYHAYKDGKYLFPNDEHERHRLDHQHELSLEILEGDLYVSPVDSPSEILDVGTGTGNWAIEAADRHPQARVLGVDLSPIQPTLVPPNCHFRVWDFEEPWGFERQFDLIHGRLLIGSVSDPRELLRQAYESLAPGGWLEIQDVCPPKSDDDSIPPDGPYRRWIGTWCQALRAGGRDPFLAARYGDLFREAGFVDVRVERFRVPQNNWPADPDYKTLGTLNCINILAGIEGLTLRPLTKFLGWTLQEVQVLVARARPDVKDTRIHAYWPV</sequence>
<gene>
    <name evidence="2" type="ORF">PV06_08303</name>
</gene>